<dbReference type="SMART" id="SM00235">
    <property type="entry name" value="ZnMc"/>
    <property type="match status" value="1"/>
</dbReference>
<dbReference type="PANTHER" id="PTHR10127:SF780">
    <property type="entry name" value="METALLOENDOPEPTIDASE"/>
    <property type="match status" value="1"/>
</dbReference>
<dbReference type="GO" id="GO:0008270">
    <property type="term" value="F:zinc ion binding"/>
    <property type="evidence" value="ECO:0007669"/>
    <property type="project" value="UniProtKB-UniRule"/>
</dbReference>
<keyword evidence="2 8" id="KW-0645">Protease</keyword>
<dbReference type="PANTHER" id="PTHR10127">
    <property type="entry name" value="DISCOIDIN, CUB, EGF, LAMININ , AND ZINC METALLOPROTEASE DOMAIN CONTAINING"/>
    <property type="match status" value="1"/>
</dbReference>
<dbReference type="Gene3D" id="3.40.390.10">
    <property type="entry name" value="Collagenase (Catalytic Domain)"/>
    <property type="match status" value="1"/>
</dbReference>
<reference evidence="13 14" key="1">
    <citation type="submission" date="2024-11" db="EMBL/GenBank/DDBJ databases">
        <title>Chromosome-level genome assembly of the freshwater bivalve Anodonta woodiana.</title>
        <authorList>
            <person name="Chen X."/>
        </authorList>
    </citation>
    <scope>NUCLEOTIDE SEQUENCE [LARGE SCALE GENOMIC DNA]</scope>
    <source>
        <strain evidence="13">MN2024</strain>
        <tissue evidence="13">Gills</tissue>
    </source>
</reference>
<feature type="transmembrane region" description="Helical" evidence="10">
    <location>
        <begin position="574"/>
        <end position="596"/>
    </location>
</feature>
<dbReference type="CDD" id="cd04280">
    <property type="entry name" value="ZnMc_astacin_like"/>
    <property type="match status" value="1"/>
</dbReference>
<feature type="domain" description="ShKT" evidence="11">
    <location>
        <begin position="430"/>
        <end position="466"/>
    </location>
</feature>
<feature type="active site" evidence="8">
    <location>
        <position position="197"/>
    </location>
</feature>
<keyword evidence="5 8" id="KW-0862">Zinc</keyword>
<gene>
    <name evidence="13" type="ORF">ACJMK2_024769</name>
</gene>
<dbReference type="EMBL" id="JBJQND010000002">
    <property type="protein sequence ID" value="KAL3884644.1"/>
    <property type="molecule type" value="Genomic_DNA"/>
</dbReference>
<evidence type="ECO:0000259" key="11">
    <source>
        <dbReference type="PROSITE" id="PS51670"/>
    </source>
</evidence>
<feature type="domain" description="ShKT" evidence="11">
    <location>
        <begin position="348"/>
        <end position="384"/>
    </location>
</feature>
<keyword evidence="10" id="KW-0472">Membrane</keyword>
<keyword evidence="4 8" id="KW-0378">Hydrolase</keyword>
<keyword evidence="3 8" id="KW-0479">Metal-binding</keyword>
<feature type="binding site" evidence="8">
    <location>
        <position position="196"/>
    </location>
    <ligand>
        <name>Zn(2+)</name>
        <dbReference type="ChEBI" id="CHEBI:29105"/>
        <note>catalytic</note>
    </ligand>
</feature>
<dbReference type="Pfam" id="PF01549">
    <property type="entry name" value="ShK"/>
    <property type="match status" value="5"/>
</dbReference>
<accession>A0ABD3XED7</accession>
<evidence type="ECO:0000256" key="9">
    <source>
        <dbReference type="RuleBase" id="RU361183"/>
    </source>
</evidence>
<dbReference type="AlphaFoldDB" id="A0ABD3XED7"/>
<dbReference type="Proteomes" id="UP001634394">
    <property type="component" value="Unassembled WGS sequence"/>
</dbReference>
<dbReference type="PRINTS" id="PR00480">
    <property type="entry name" value="ASTACIN"/>
</dbReference>
<protein>
    <recommendedName>
        <fullName evidence="9">Metalloendopeptidase</fullName>
        <ecNumber evidence="9">3.4.24.-</ecNumber>
    </recommendedName>
</protein>
<dbReference type="PROSITE" id="PS51670">
    <property type="entry name" value="SHKT"/>
    <property type="match status" value="5"/>
</dbReference>
<feature type="domain" description="ShKT" evidence="11">
    <location>
        <begin position="472"/>
        <end position="508"/>
    </location>
</feature>
<dbReference type="InterPro" id="IPR034035">
    <property type="entry name" value="Astacin-like_dom"/>
</dbReference>
<feature type="chain" id="PRO_5044531710" description="Metalloendopeptidase" evidence="9">
    <location>
        <begin position="22"/>
        <end position="631"/>
    </location>
</feature>
<name>A0ABD3XED7_SINWO</name>
<evidence type="ECO:0000256" key="3">
    <source>
        <dbReference type="ARBA" id="ARBA00022723"/>
    </source>
</evidence>
<dbReference type="GO" id="GO:0004222">
    <property type="term" value="F:metalloendopeptidase activity"/>
    <property type="evidence" value="ECO:0007669"/>
    <property type="project" value="UniProtKB-UniRule"/>
</dbReference>
<evidence type="ECO:0000256" key="1">
    <source>
        <dbReference type="ARBA" id="ARBA00002657"/>
    </source>
</evidence>
<dbReference type="PROSITE" id="PS51864">
    <property type="entry name" value="ASTACIN"/>
    <property type="match status" value="1"/>
</dbReference>
<dbReference type="InterPro" id="IPR006026">
    <property type="entry name" value="Peptidase_Metallo"/>
</dbReference>
<feature type="signal peptide" evidence="9">
    <location>
        <begin position="1"/>
        <end position="21"/>
    </location>
</feature>
<comment type="function">
    <text evidence="1">Metalloprotease.</text>
</comment>
<dbReference type="InterPro" id="IPR001506">
    <property type="entry name" value="Peptidase_M12A"/>
</dbReference>
<comment type="cofactor">
    <cofactor evidence="8 9">
        <name>Zn(2+)</name>
        <dbReference type="ChEBI" id="CHEBI:29105"/>
    </cofactor>
    <text evidence="8 9">Binds 1 zinc ion per subunit.</text>
</comment>
<dbReference type="GO" id="GO:0006508">
    <property type="term" value="P:proteolysis"/>
    <property type="evidence" value="ECO:0007669"/>
    <property type="project" value="UniProtKB-KW"/>
</dbReference>
<keyword evidence="10" id="KW-1133">Transmembrane helix</keyword>
<dbReference type="InterPro" id="IPR024079">
    <property type="entry name" value="MetalloPept_cat_dom_sf"/>
</dbReference>
<dbReference type="InterPro" id="IPR003582">
    <property type="entry name" value="ShKT_dom"/>
</dbReference>
<keyword evidence="10" id="KW-0812">Transmembrane</keyword>
<comment type="caution">
    <text evidence="7">Lacks conserved residue(s) required for the propagation of feature annotation.</text>
</comment>
<comment type="caution">
    <text evidence="13">The sequence shown here is derived from an EMBL/GenBank/DDBJ whole genome shotgun (WGS) entry which is preliminary data.</text>
</comment>
<evidence type="ECO:0000256" key="7">
    <source>
        <dbReference type="PROSITE-ProRule" id="PRU01005"/>
    </source>
</evidence>
<evidence type="ECO:0000256" key="5">
    <source>
        <dbReference type="ARBA" id="ARBA00022833"/>
    </source>
</evidence>
<dbReference type="SUPFAM" id="SSF55486">
    <property type="entry name" value="Metalloproteases ('zincins'), catalytic domain"/>
    <property type="match status" value="1"/>
</dbReference>
<keyword evidence="14" id="KW-1185">Reference proteome</keyword>
<evidence type="ECO:0000313" key="13">
    <source>
        <dbReference type="EMBL" id="KAL3884644.1"/>
    </source>
</evidence>
<evidence type="ECO:0000256" key="10">
    <source>
        <dbReference type="SAM" id="Phobius"/>
    </source>
</evidence>
<feature type="domain" description="ShKT" evidence="11">
    <location>
        <begin position="516"/>
        <end position="552"/>
    </location>
</feature>
<evidence type="ECO:0000259" key="12">
    <source>
        <dbReference type="PROSITE" id="PS51864"/>
    </source>
</evidence>
<feature type="binding site" evidence="8">
    <location>
        <position position="206"/>
    </location>
    <ligand>
        <name>Zn(2+)</name>
        <dbReference type="ChEBI" id="CHEBI:29105"/>
        <note>catalytic</note>
    </ligand>
</feature>
<keyword evidence="9" id="KW-0732">Signal</keyword>
<proteinExistence type="predicted"/>
<evidence type="ECO:0000256" key="6">
    <source>
        <dbReference type="ARBA" id="ARBA00023049"/>
    </source>
</evidence>
<sequence>MHFRVAGFLSVCAVLWHWCNGQNIPVDLEKDNITPPNMLGQEPPTDKTMGQLIMDAMGGFKETLELKNMHGGILMELDMVLSKEQYYSLYQQPNRTQIRRKRKAIRNPNLRWTNGVIPYRFYPGHFDQRDQDMVRQAMREWERNTCLRFREATSSDVNKVVFTDGRGCFSMLGMVGGEQEVSLSSAGCRYRGLYLHEIGHAIGLVHEHNRPDRDDYVEIIWKNVQTNMLDQFNKYTLYDVDQMNVAYDYSSVMHYAVTDFSKGGGLKTMRVKYPEKEASIGKVYMKELSFTDIEIVNKMYSCHGKCTDKYDAVKCQTWARAGECERNPTWMLPNCQKACGKCSVTGKCTDKYDALQCQTWARAGQCEKNPTWMLPNCQKACGKCSRHVLKIYPSDKCLKWPRRGDCLIYTGWINNCCCGTCVNSNNARKCTDKYDAVKCQNWARAGECEKNPTWMVPNCQKACGKCSVTGKCTDKYDALQCQNWARAGECEKNPTWMVPNCQKSCGKCSLTNGCQNKHENSIECDNWAVEGECETSPMWMFLNCQKSCHAFDKPIITEEAATVPTPDIENGPHIWMIAVVAVLVVAVVIIVTVILVRTRRFTRNEYEVPVYRNVNDRQSHVYTIFNLPTPT</sequence>
<evidence type="ECO:0000256" key="8">
    <source>
        <dbReference type="PROSITE-ProRule" id="PRU01211"/>
    </source>
</evidence>
<dbReference type="EC" id="3.4.24.-" evidence="9"/>
<dbReference type="SMART" id="SM00254">
    <property type="entry name" value="ShKT"/>
    <property type="match status" value="5"/>
</dbReference>
<evidence type="ECO:0000313" key="14">
    <source>
        <dbReference type="Proteomes" id="UP001634394"/>
    </source>
</evidence>
<keyword evidence="6 8" id="KW-0482">Metalloprotease</keyword>
<dbReference type="Pfam" id="PF01400">
    <property type="entry name" value="Astacin"/>
    <property type="match status" value="1"/>
</dbReference>
<feature type="domain" description="Peptidase M12A" evidence="12">
    <location>
        <begin position="103"/>
        <end position="303"/>
    </location>
</feature>
<evidence type="ECO:0000256" key="2">
    <source>
        <dbReference type="ARBA" id="ARBA00022670"/>
    </source>
</evidence>
<feature type="binding site" evidence="8">
    <location>
        <position position="200"/>
    </location>
    <ligand>
        <name>Zn(2+)</name>
        <dbReference type="ChEBI" id="CHEBI:29105"/>
        <note>catalytic</note>
    </ligand>
</feature>
<feature type="domain" description="ShKT" evidence="11">
    <location>
        <begin position="306"/>
        <end position="342"/>
    </location>
</feature>
<evidence type="ECO:0000256" key="4">
    <source>
        <dbReference type="ARBA" id="ARBA00022801"/>
    </source>
</evidence>
<organism evidence="13 14">
    <name type="scientific">Sinanodonta woodiana</name>
    <name type="common">Chinese pond mussel</name>
    <name type="synonym">Anodonta woodiana</name>
    <dbReference type="NCBI Taxonomy" id="1069815"/>
    <lineage>
        <taxon>Eukaryota</taxon>
        <taxon>Metazoa</taxon>
        <taxon>Spiralia</taxon>
        <taxon>Lophotrochozoa</taxon>
        <taxon>Mollusca</taxon>
        <taxon>Bivalvia</taxon>
        <taxon>Autobranchia</taxon>
        <taxon>Heteroconchia</taxon>
        <taxon>Palaeoheterodonta</taxon>
        <taxon>Unionida</taxon>
        <taxon>Unionoidea</taxon>
        <taxon>Unionidae</taxon>
        <taxon>Unioninae</taxon>
        <taxon>Sinanodonta</taxon>
    </lineage>
</organism>